<name>A0A9I9E8C8_CUCME</name>
<dbReference type="EnsemblPlants" id="MELO3C030220.2.1">
    <property type="protein sequence ID" value="MELO3C030220.2.1"/>
    <property type="gene ID" value="MELO3C030220.2"/>
</dbReference>
<reference evidence="1" key="1">
    <citation type="submission" date="2023-03" db="UniProtKB">
        <authorList>
            <consortium name="EnsemblPlants"/>
        </authorList>
    </citation>
    <scope>IDENTIFICATION</scope>
</reference>
<evidence type="ECO:0000313" key="1">
    <source>
        <dbReference type="EnsemblPlants" id="MELO3C030220.2.1"/>
    </source>
</evidence>
<proteinExistence type="predicted"/>
<sequence length="70" mass="8266">MIRDERENFKTSVNIPFIQKENVERENALQRPYPTLENFGTLVFSFSPPTSLLQFAAVAISRRRHLHYPF</sequence>
<accession>A0A9I9E8C8</accession>
<dbReference type="AlphaFoldDB" id="A0A9I9E8C8"/>
<organism evidence="1">
    <name type="scientific">Cucumis melo</name>
    <name type="common">Muskmelon</name>
    <dbReference type="NCBI Taxonomy" id="3656"/>
    <lineage>
        <taxon>Eukaryota</taxon>
        <taxon>Viridiplantae</taxon>
        <taxon>Streptophyta</taxon>
        <taxon>Embryophyta</taxon>
        <taxon>Tracheophyta</taxon>
        <taxon>Spermatophyta</taxon>
        <taxon>Magnoliopsida</taxon>
        <taxon>eudicotyledons</taxon>
        <taxon>Gunneridae</taxon>
        <taxon>Pentapetalae</taxon>
        <taxon>rosids</taxon>
        <taxon>fabids</taxon>
        <taxon>Cucurbitales</taxon>
        <taxon>Cucurbitaceae</taxon>
        <taxon>Benincaseae</taxon>
        <taxon>Cucumis</taxon>
    </lineage>
</organism>
<dbReference type="Gramene" id="MELO3C030220.2.1">
    <property type="protein sequence ID" value="MELO3C030220.2.1"/>
    <property type="gene ID" value="MELO3C030220.2"/>
</dbReference>
<protein>
    <submittedName>
        <fullName evidence="1">Uncharacterized protein</fullName>
    </submittedName>
</protein>